<accession>A0A4Y7PX41</accession>
<feature type="non-terminal residue" evidence="2">
    <location>
        <position position="1"/>
    </location>
</feature>
<dbReference type="OrthoDB" id="3268450at2759"/>
<feature type="transmembrane region" description="Helical" evidence="1">
    <location>
        <begin position="7"/>
        <end position="27"/>
    </location>
</feature>
<evidence type="ECO:0000256" key="1">
    <source>
        <dbReference type="SAM" id="Phobius"/>
    </source>
</evidence>
<organism evidence="2 3">
    <name type="scientific">Rickenella mellea</name>
    <dbReference type="NCBI Taxonomy" id="50990"/>
    <lineage>
        <taxon>Eukaryota</taxon>
        <taxon>Fungi</taxon>
        <taxon>Dikarya</taxon>
        <taxon>Basidiomycota</taxon>
        <taxon>Agaricomycotina</taxon>
        <taxon>Agaricomycetes</taxon>
        <taxon>Hymenochaetales</taxon>
        <taxon>Rickenellaceae</taxon>
        <taxon>Rickenella</taxon>
    </lineage>
</organism>
<keyword evidence="3" id="KW-1185">Reference proteome</keyword>
<feature type="non-terminal residue" evidence="2">
    <location>
        <position position="68"/>
    </location>
</feature>
<keyword evidence="1" id="KW-0812">Transmembrane</keyword>
<proteinExistence type="predicted"/>
<keyword evidence="1" id="KW-1133">Transmembrane helix</keyword>
<protein>
    <submittedName>
        <fullName evidence="2">Uncharacterized protein</fullName>
    </submittedName>
</protein>
<dbReference type="EMBL" id="ML170200">
    <property type="protein sequence ID" value="TDL19100.1"/>
    <property type="molecule type" value="Genomic_DNA"/>
</dbReference>
<reference evidence="2 3" key="1">
    <citation type="submission" date="2018-06" db="EMBL/GenBank/DDBJ databases">
        <title>A transcriptomic atlas of mushroom development highlights an independent origin of complex multicellularity.</title>
        <authorList>
            <consortium name="DOE Joint Genome Institute"/>
            <person name="Krizsan K."/>
            <person name="Almasi E."/>
            <person name="Merenyi Z."/>
            <person name="Sahu N."/>
            <person name="Viragh M."/>
            <person name="Koszo T."/>
            <person name="Mondo S."/>
            <person name="Kiss B."/>
            <person name="Balint B."/>
            <person name="Kues U."/>
            <person name="Barry K."/>
            <person name="Hegedus J.C."/>
            <person name="Henrissat B."/>
            <person name="Johnson J."/>
            <person name="Lipzen A."/>
            <person name="Ohm R."/>
            <person name="Nagy I."/>
            <person name="Pangilinan J."/>
            <person name="Yan J."/>
            <person name="Xiong Y."/>
            <person name="Grigoriev I.V."/>
            <person name="Hibbett D.S."/>
            <person name="Nagy L.G."/>
        </authorList>
    </citation>
    <scope>NUCLEOTIDE SEQUENCE [LARGE SCALE GENOMIC DNA]</scope>
    <source>
        <strain evidence="2 3">SZMC22713</strain>
    </source>
</reference>
<feature type="transmembrane region" description="Helical" evidence="1">
    <location>
        <begin position="39"/>
        <end position="55"/>
    </location>
</feature>
<name>A0A4Y7PX41_9AGAM</name>
<dbReference type="Proteomes" id="UP000294933">
    <property type="component" value="Unassembled WGS sequence"/>
</dbReference>
<keyword evidence="1" id="KW-0472">Membrane</keyword>
<dbReference type="AlphaFoldDB" id="A0A4Y7PX41"/>
<dbReference type="VEuPathDB" id="FungiDB:BD410DRAFT_684318"/>
<evidence type="ECO:0000313" key="2">
    <source>
        <dbReference type="EMBL" id="TDL19100.1"/>
    </source>
</evidence>
<gene>
    <name evidence="2" type="ORF">BD410DRAFT_684318</name>
</gene>
<sequence length="68" mass="7513">HPAITPCRFVIICLTGGFGLSKAFLAYRGLSSFPTTLEWVFGVVVSIAVFWLGIFEEEAPPSCSWLFE</sequence>
<evidence type="ECO:0000313" key="3">
    <source>
        <dbReference type="Proteomes" id="UP000294933"/>
    </source>
</evidence>